<gene>
    <name evidence="8" type="primary">Slc38a7</name>
    <name evidence="8" type="ORF">SNAT2548_LOCUS6268</name>
</gene>
<dbReference type="InterPro" id="IPR013057">
    <property type="entry name" value="AA_transpt_TM"/>
</dbReference>
<comment type="subcellular location">
    <subcellularLocation>
        <location evidence="1">Membrane</location>
        <topology evidence="1">Multi-pass membrane protein</topology>
    </subcellularLocation>
</comment>
<keyword evidence="6" id="KW-0732">Signal</keyword>
<dbReference type="Proteomes" id="UP000604046">
    <property type="component" value="Unassembled WGS sequence"/>
</dbReference>
<comment type="caution">
    <text evidence="8">The sequence shown here is derived from an EMBL/GenBank/DDBJ whole genome shotgun (WGS) entry which is preliminary data.</text>
</comment>
<feature type="transmembrane region" description="Helical" evidence="5">
    <location>
        <begin position="355"/>
        <end position="375"/>
    </location>
</feature>
<dbReference type="Pfam" id="PF01490">
    <property type="entry name" value="Aa_trans"/>
    <property type="match status" value="1"/>
</dbReference>
<feature type="transmembrane region" description="Helical" evidence="5">
    <location>
        <begin position="188"/>
        <end position="204"/>
    </location>
</feature>
<reference evidence="8" key="1">
    <citation type="submission" date="2021-02" db="EMBL/GenBank/DDBJ databases">
        <authorList>
            <person name="Dougan E. K."/>
            <person name="Rhodes N."/>
            <person name="Thang M."/>
            <person name="Chan C."/>
        </authorList>
    </citation>
    <scope>NUCLEOTIDE SEQUENCE</scope>
</reference>
<dbReference type="OrthoDB" id="28208at2759"/>
<evidence type="ECO:0000259" key="7">
    <source>
        <dbReference type="Pfam" id="PF01490"/>
    </source>
</evidence>
<dbReference type="AlphaFoldDB" id="A0A812JCR1"/>
<name>A0A812JCR1_9DINO</name>
<keyword evidence="4 5" id="KW-0472">Membrane</keyword>
<evidence type="ECO:0000256" key="6">
    <source>
        <dbReference type="SAM" id="SignalP"/>
    </source>
</evidence>
<feature type="transmembrane region" description="Helical" evidence="5">
    <location>
        <begin position="211"/>
        <end position="233"/>
    </location>
</feature>
<dbReference type="GO" id="GO:0016020">
    <property type="term" value="C:membrane"/>
    <property type="evidence" value="ECO:0007669"/>
    <property type="project" value="UniProtKB-SubCell"/>
</dbReference>
<evidence type="ECO:0000256" key="1">
    <source>
        <dbReference type="ARBA" id="ARBA00004141"/>
    </source>
</evidence>
<sequence>MAWRLRRARSGTLFLVALVVAALLQVRHQAAAGANNVFVLPPQILKESVSPMSADSSTAASTANLAKNIVGAGVLSLPSGAAKVLDAASSSGVGTHDTNVSVLLLLYVIFGALNAYGFYLIGEVCERTGSRTYQEAWTKALGRQFAWMPSAASVICSFTGMVACVSVIGDTASQLLMSMGQDMVPKEMLLGGISSCVLLPLCLLPSLSPLAFASVLGLLGVSILALMMLLRWFDGSYELGGSFYSDAKTTLDLLTKTQAPSQPNDNLLFQQICIFAAILSNAFSAHFNAPTIFNELEPQPDARGRTSRLPQLATVTTTAFALSGLIFWVITMAGFETFGAHAGASILNSYSAADPLVAVARVGLGLCVLFEFPLLERCFRKTAVEVLGLPKWVEEHALAAVASVGLSVALASFPGFGLDKTSALGGALGVPRNAEGADSEAYLQALRHGPAWPSES</sequence>
<feature type="transmembrane region" description="Helical" evidence="5">
    <location>
        <begin position="145"/>
        <end position="168"/>
    </location>
</feature>
<feature type="domain" description="Amino acid transporter transmembrane" evidence="7">
    <location>
        <begin position="56"/>
        <end position="374"/>
    </location>
</feature>
<organism evidence="8 9">
    <name type="scientific">Symbiodinium natans</name>
    <dbReference type="NCBI Taxonomy" id="878477"/>
    <lineage>
        <taxon>Eukaryota</taxon>
        <taxon>Sar</taxon>
        <taxon>Alveolata</taxon>
        <taxon>Dinophyceae</taxon>
        <taxon>Suessiales</taxon>
        <taxon>Symbiodiniaceae</taxon>
        <taxon>Symbiodinium</taxon>
    </lineage>
</organism>
<feature type="transmembrane region" description="Helical" evidence="5">
    <location>
        <begin position="309"/>
        <end position="335"/>
    </location>
</feature>
<feature type="transmembrane region" description="Helical" evidence="5">
    <location>
        <begin position="396"/>
        <end position="416"/>
    </location>
</feature>
<feature type="signal peptide" evidence="6">
    <location>
        <begin position="1"/>
        <end position="21"/>
    </location>
</feature>
<evidence type="ECO:0000256" key="4">
    <source>
        <dbReference type="ARBA" id="ARBA00023136"/>
    </source>
</evidence>
<evidence type="ECO:0000256" key="2">
    <source>
        <dbReference type="ARBA" id="ARBA00022692"/>
    </source>
</evidence>
<dbReference type="PANTHER" id="PTHR22950:SF652">
    <property type="entry name" value="TRANSMEMBRANE AMINO ACID TRANSPORTER FAMILY PROTEIN"/>
    <property type="match status" value="1"/>
</dbReference>
<protein>
    <submittedName>
        <fullName evidence="8">Slc38a7 protein</fullName>
    </submittedName>
</protein>
<evidence type="ECO:0000313" key="8">
    <source>
        <dbReference type="EMBL" id="CAE7203680.1"/>
    </source>
</evidence>
<evidence type="ECO:0000256" key="5">
    <source>
        <dbReference type="SAM" id="Phobius"/>
    </source>
</evidence>
<feature type="transmembrane region" description="Helical" evidence="5">
    <location>
        <begin position="268"/>
        <end position="289"/>
    </location>
</feature>
<keyword evidence="3 5" id="KW-1133">Transmembrane helix</keyword>
<dbReference type="GO" id="GO:0015179">
    <property type="term" value="F:L-amino acid transmembrane transporter activity"/>
    <property type="evidence" value="ECO:0007669"/>
    <property type="project" value="TreeGrafter"/>
</dbReference>
<keyword evidence="2 5" id="KW-0812">Transmembrane</keyword>
<dbReference type="EMBL" id="CAJNDS010000413">
    <property type="protein sequence ID" value="CAE7203680.1"/>
    <property type="molecule type" value="Genomic_DNA"/>
</dbReference>
<dbReference type="PANTHER" id="PTHR22950">
    <property type="entry name" value="AMINO ACID TRANSPORTER"/>
    <property type="match status" value="1"/>
</dbReference>
<feature type="transmembrane region" description="Helical" evidence="5">
    <location>
        <begin position="104"/>
        <end position="124"/>
    </location>
</feature>
<evidence type="ECO:0000256" key="3">
    <source>
        <dbReference type="ARBA" id="ARBA00022989"/>
    </source>
</evidence>
<evidence type="ECO:0000313" key="9">
    <source>
        <dbReference type="Proteomes" id="UP000604046"/>
    </source>
</evidence>
<keyword evidence="9" id="KW-1185">Reference proteome</keyword>
<proteinExistence type="predicted"/>
<accession>A0A812JCR1</accession>
<feature type="chain" id="PRO_5032564167" evidence="6">
    <location>
        <begin position="22"/>
        <end position="456"/>
    </location>
</feature>